<organism evidence="2 3">
    <name type="scientific">Candidatus Nephthysia bennettiae</name>
    <dbReference type="NCBI Taxonomy" id="3127016"/>
    <lineage>
        <taxon>Bacteria</taxon>
        <taxon>Bacillati</taxon>
        <taxon>Candidatus Dormiibacterota</taxon>
        <taxon>Candidatus Dormibacteria</taxon>
        <taxon>Candidatus Dormibacterales</taxon>
        <taxon>Candidatus Dormibacteraceae</taxon>
        <taxon>Candidatus Nephthysia</taxon>
    </lineage>
</organism>
<reference evidence="2" key="1">
    <citation type="submission" date="2020-10" db="EMBL/GenBank/DDBJ databases">
        <title>Ca. Dormibacterota MAGs.</title>
        <authorList>
            <person name="Montgomery K."/>
        </authorList>
    </citation>
    <scope>NUCLEOTIDE SEQUENCE [LARGE SCALE GENOMIC DNA]</scope>
    <source>
        <strain evidence="2">SC8812_S17_10</strain>
    </source>
</reference>
<evidence type="ECO:0000256" key="1">
    <source>
        <dbReference type="SAM" id="Phobius"/>
    </source>
</evidence>
<comment type="caution">
    <text evidence="2">The sequence shown here is derived from an EMBL/GenBank/DDBJ whole genome shotgun (WGS) entry which is preliminary data.</text>
</comment>
<keyword evidence="1" id="KW-1133">Transmembrane helix</keyword>
<evidence type="ECO:0000313" key="3">
    <source>
        <dbReference type="Proteomes" id="UP000612893"/>
    </source>
</evidence>
<feature type="transmembrane region" description="Helical" evidence="1">
    <location>
        <begin position="28"/>
        <end position="45"/>
    </location>
</feature>
<dbReference type="Proteomes" id="UP000612893">
    <property type="component" value="Unassembled WGS sequence"/>
</dbReference>
<keyword evidence="1" id="KW-0812">Transmembrane</keyword>
<dbReference type="AlphaFoldDB" id="A0A934K0F6"/>
<protein>
    <submittedName>
        <fullName evidence="2">Uncharacterized protein</fullName>
    </submittedName>
</protein>
<sequence length="51" mass="5331">MPVAVLVLAIAAMKYVLTTPDLSGMEVALVVAAVLVVIAIAFFGHHSHWTG</sequence>
<keyword evidence="3" id="KW-1185">Reference proteome</keyword>
<dbReference type="EMBL" id="JAEKNR010000067">
    <property type="protein sequence ID" value="MBJ7597549.1"/>
    <property type="molecule type" value="Genomic_DNA"/>
</dbReference>
<evidence type="ECO:0000313" key="2">
    <source>
        <dbReference type="EMBL" id="MBJ7597549.1"/>
    </source>
</evidence>
<gene>
    <name evidence="2" type="ORF">JF922_05625</name>
</gene>
<proteinExistence type="predicted"/>
<name>A0A934K0F6_9BACT</name>
<dbReference type="RefSeq" id="WP_338199865.1">
    <property type="nucleotide sequence ID" value="NZ_JAEKNR010000067.1"/>
</dbReference>
<keyword evidence="1" id="KW-0472">Membrane</keyword>
<accession>A0A934K0F6</accession>